<keyword evidence="8" id="KW-1185">Reference proteome</keyword>
<reference evidence="7 8" key="1">
    <citation type="submission" date="2016-12" db="EMBL/GenBank/DDBJ databases">
        <title>Comparison of Traditional DNA-DNA Hybridization with In Silico Genomic Analysis.</title>
        <authorList>
            <person name="Nicholson A.C."/>
            <person name="Humrighouse B.W."/>
            <person name="Graziano J."/>
            <person name="Lasker B."/>
            <person name="Whitney A.M."/>
            <person name="Mcquiston J.R."/>
        </authorList>
    </citation>
    <scope>NUCLEOTIDE SEQUENCE [LARGE SCALE GENOMIC DNA]</scope>
    <source>
        <strain evidence="7 8">H2240</strain>
    </source>
</reference>
<dbReference type="EMBL" id="NIPW01000003">
    <property type="protein sequence ID" value="OWJ80747.1"/>
    <property type="molecule type" value="Genomic_DNA"/>
</dbReference>
<evidence type="ECO:0000256" key="4">
    <source>
        <dbReference type="ARBA" id="ARBA00022989"/>
    </source>
</evidence>
<evidence type="ECO:0000256" key="3">
    <source>
        <dbReference type="ARBA" id="ARBA00022692"/>
    </source>
</evidence>
<feature type="transmembrane region" description="Helical" evidence="6">
    <location>
        <begin position="152"/>
        <end position="172"/>
    </location>
</feature>
<dbReference type="RefSeq" id="WP_088213664.1">
    <property type="nucleotide sequence ID" value="NZ_NIPW01000003.1"/>
</dbReference>
<feature type="transmembrane region" description="Helical" evidence="6">
    <location>
        <begin position="114"/>
        <end position="140"/>
    </location>
</feature>
<feature type="transmembrane region" description="Helical" evidence="6">
    <location>
        <begin position="41"/>
        <end position="64"/>
    </location>
</feature>
<dbReference type="PANTHER" id="PTHR30086:SF20">
    <property type="entry name" value="ARGININE EXPORTER PROTEIN ARGO-RELATED"/>
    <property type="match status" value="1"/>
</dbReference>
<organism evidence="7 8">
    <name type="scientific">Haematobacter genomosp. 1</name>
    <dbReference type="NCBI Taxonomy" id="366618"/>
    <lineage>
        <taxon>Bacteria</taxon>
        <taxon>Pseudomonadati</taxon>
        <taxon>Pseudomonadota</taxon>
        <taxon>Alphaproteobacteria</taxon>
        <taxon>Rhodobacterales</taxon>
        <taxon>Paracoccaceae</taxon>
        <taxon>Haematobacter</taxon>
    </lineage>
</organism>
<dbReference type="Proteomes" id="UP000196878">
    <property type="component" value="Unassembled WGS sequence"/>
</dbReference>
<dbReference type="PANTHER" id="PTHR30086">
    <property type="entry name" value="ARGININE EXPORTER PROTEIN ARGO"/>
    <property type="match status" value="1"/>
</dbReference>
<feature type="transmembrane region" description="Helical" evidence="6">
    <location>
        <begin position="76"/>
        <end position="93"/>
    </location>
</feature>
<evidence type="ECO:0000256" key="1">
    <source>
        <dbReference type="ARBA" id="ARBA00004651"/>
    </source>
</evidence>
<name>A0A212AGY4_9RHOB</name>
<evidence type="ECO:0000256" key="6">
    <source>
        <dbReference type="SAM" id="Phobius"/>
    </source>
</evidence>
<dbReference type="InterPro" id="IPR001123">
    <property type="entry name" value="LeuE-type"/>
</dbReference>
<keyword evidence="5 6" id="KW-0472">Membrane</keyword>
<gene>
    <name evidence="7" type="ORF">CDV49_00770</name>
</gene>
<feature type="transmembrane region" description="Helical" evidence="6">
    <location>
        <begin position="184"/>
        <end position="205"/>
    </location>
</feature>
<keyword evidence="2" id="KW-1003">Cell membrane</keyword>
<evidence type="ECO:0000313" key="7">
    <source>
        <dbReference type="EMBL" id="OWJ80747.1"/>
    </source>
</evidence>
<sequence>MTLTAEALWLYAGALFVLWLTPGPVFVAITARALSGGFSAAWPLALGVTVGDVLWPLVAAFGMAWFITANAWALDVMRWVAVAMFLWLGWGLIRNAGAPPDRDSRLARPGLWSGFSAGVMAILGNPKAILFYMAVLPGFFDLSHAGAADLTVIVAVSAAVPLAGNLIAAAAVSRARAVLSSPSAMARTNRIAGALLILVGGAIAFL</sequence>
<dbReference type="AlphaFoldDB" id="A0A212AGY4"/>
<protein>
    <submittedName>
        <fullName evidence="7">Lysine transporter LysE</fullName>
    </submittedName>
</protein>
<evidence type="ECO:0000256" key="2">
    <source>
        <dbReference type="ARBA" id="ARBA00022475"/>
    </source>
</evidence>
<feature type="transmembrane region" description="Helical" evidence="6">
    <location>
        <begin position="6"/>
        <end position="29"/>
    </location>
</feature>
<evidence type="ECO:0000256" key="5">
    <source>
        <dbReference type="ARBA" id="ARBA00023136"/>
    </source>
</evidence>
<keyword evidence="4 6" id="KW-1133">Transmembrane helix</keyword>
<proteinExistence type="predicted"/>
<dbReference type="GO" id="GO:0015171">
    <property type="term" value="F:amino acid transmembrane transporter activity"/>
    <property type="evidence" value="ECO:0007669"/>
    <property type="project" value="TreeGrafter"/>
</dbReference>
<accession>A0A212AGY4</accession>
<dbReference type="OrthoDB" id="9804822at2"/>
<comment type="subcellular location">
    <subcellularLocation>
        <location evidence="1">Cell membrane</location>
        <topology evidence="1">Multi-pass membrane protein</topology>
    </subcellularLocation>
</comment>
<dbReference type="Pfam" id="PF01810">
    <property type="entry name" value="LysE"/>
    <property type="match status" value="1"/>
</dbReference>
<keyword evidence="3 6" id="KW-0812">Transmembrane</keyword>
<comment type="caution">
    <text evidence="7">The sequence shown here is derived from an EMBL/GenBank/DDBJ whole genome shotgun (WGS) entry which is preliminary data.</text>
</comment>
<evidence type="ECO:0000313" key="8">
    <source>
        <dbReference type="Proteomes" id="UP000196878"/>
    </source>
</evidence>
<dbReference type="GO" id="GO:0005886">
    <property type="term" value="C:plasma membrane"/>
    <property type="evidence" value="ECO:0007669"/>
    <property type="project" value="UniProtKB-SubCell"/>
</dbReference>